<protein>
    <submittedName>
        <fullName evidence="1">Uncharacterized protein</fullName>
    </submittedName>
</protein>
<gene>
    <name evidence="1" type="ORF">PhaeoP97_01853</name>
</gene>
<evidence type="ECO:0000313" key="2">
    <source>
        <dbReference type="Proteomes" id="UP000183859"/>
    </source>
</evidence>
<evidence type="ECO:0000313" key="1">
    <source>
        <dbReference type="EMBL" id="APG47266.1"/>
    </source>
</evidence>
<proteinExistence type="predicted"/>
<organism evidence="1 2">
    <name type="scientific">Phaeobacter porticola</name>
    <dbReference type="NCBI Taxonomy" id="1844006"/>
    <lineage>
        <taxon>Bacteria</taxon>
        <taxon>Pseudomonadati</taxon>
        <taxon>Pseudomonadota</taxon>
        <taxon>Alphaproteobacteria</taxon>
        <taxon>Rhodobacterales</taxon>
        <taxon>Roseobacteraceae</taxon>
        <taxon>Phaeobacter</taxon>
    </lineage>
</organism>
<dbReference type="EMBL" id="CP016364">
    <property type="protein sequence ID" value="APG47266.1"/>
    <property type="molecule type" value="Genomic_DNA"/>
</dbReference>
<accession>A0A1L3I575</accession>
<dbReference type="KEGG" id="php:PhaeoP97_01853"/>
<name>A0A1L3I575_9RHOB</name>
<sequence length="35" mass="4159">MGKRAAPLYSRANALRVSQTRENLLVWQKQLWLFI</sequence>
<dbReference type="AlphaFoldDB" id="A0A1L3I575"/>
<reference evidence="2" key="1">
    <citation type="submission" date="2016-07" db="EMBL/GenBank/DDBJ databases">
        <title>Phaeobacter portensis sp. nov., a tropodithietic acid producing bacterium isolated from a German harbor.</title>
        <authorList>
            <person name="Freese H.M."/>
            <person name="Bunk B."/>
            <person name="Breider S."/>
            <person name="Brinkhoff T."/>
        </authorList>
    </citation>
    <scope>NUCLEOTIDE SEQUENCE [LARGE SCALE GENOMIC DNA]</scope>
    <source>
        <strain evidence="2">P97</strain>
    </source>
</reference>
<keyword evidence="2" id="KW-1185">Reference proteome</keyword>
<dbReference type="Proteomes" id="UP000183859">
    <property type="component" value="Chromosome"/>
</dbReference>
<dbReference type="STRING" id="1844006.PhaeoP97_01853"/>